<name>A0A7G6T5I0_9HYPH</name>
<gene>
    <name evidence="1" type="ORF">HB778_38470</name>
</gene>
<sequence>MQLADNDPGQTGRVNAHGNERLLPGGQFCYQKCGVSVYGCASKVSVLLHHYYRRAGFAIANRSHPLDPGIAVDANIEQNRPCGFFCGVSHTITEGSIEALDIPE</sequence>
<protein>
    <submittedName>
        <fullName evidence="1">Uncharacterized protein</fullName>
    </submittedName>
</protein>
<accession>A0A7G6T5I0</accession>
<keyword evidence="1" id="KW-0614">Plasmid</keyword>
<dbReference type="AlphaFoldDB" id="A0A7G6T5I0"/>
<reference evidence="2" key="1">
    <citation type="journal article" date="2020" name="Mol. Plant Microbe">
        <title>Rhizobial microsymbionts of the narrowly endemic Oxytropis species growing in Kamchatka are characterized by significant genetic diversity and possess a set of genes that are associated with T3SS and T6SS secretion systems and can affect the development of symbiosis.</title>
        <authorList>
            <person name="Safronova V."/>
            <person name="Guro P."/>
            <person name="Sazanova A."/>
            <person name="Kuznetsova I."/>
            <person name="Belimov A."/>
            <person name="Yakubov V."/>
            <person name="Chirak E."/>
            <person name="Afonin A."/>
            <person name="Gogolev Y."/>
            <person name="Andronov E."/>
            <person name="Tikhonovich I."/>
        </authorList>
    </citation>
    <scope>NUCLEOTIDE SEQUENCE [LARGE SCALE GENOMIC DNA]</scope>
    <source>
        <strain evidence="2">583</strain>
        <plasmid evidence="2">p_1</plasmid>
    </source>
</reference>
<dbReference type="Proteomes" id="UP000515465">
    <property type="component" value="Plasmid p_1"/>
</dbReference>
<evidence type="ECO:0000313" key="2">
    <source>
        <dbReference type="Proteomes" id="UP000515465"/>
    </source>
</evidence>
<evidence type="ECO:0000313" key="1">
    <source>
        <dbReference type="EMBL" id="QND62012.1"/>
    </source>
</evidence>
<geneLocation type="plasmid" evidence="1 2">
    <name>p_1</name>
</geneLocation>
<proteinExistence type="predicted"/>
<dbReference type="EMBL" id="CP050299">
    <property type="protein sequence ID" value="QND62012.1"/>
    <property type="molecule type" value="Genomic_DNA"/>
</dbReference>
<organism evidence="1 2">
    <name type="scientific">Mesorhizobium huakuii</name>
    <dbReference type="NCBI Taxonomy" id="28104"/>
    <lineage>
        <taxon>Bacteria</taxon>
        <taxon>Pseudomonadati</taxon>
        <taxon>Pseudomonadota</taxon>
        <taxon>Alphaproteobacteria</taxon>
        <taxon>Hyphomicrobiales</taxon>
        <taxon>Phyllobacteriaceae</taxon>
        <taxon>Mesorhizobium</taxon>
    </lineage>
</organism>